<reference evidence="1" key="1">
    <citation type="submission" date="2010-06" db="EMBL/GenBank/DDBJ databases">
        <title>Complete sequence of Hyphomicrobium denitrificans ATCC 51888.</title>
        <authorList>
            <consortium name="US DOE Joint Genome Institute"/>
            <person name="Lucas S."/>
            <person name="Copeland A."/>
            <person name="Lapidus A."/>
            <person name="Cheng J.-F."/>
            <person name="Bruce D."/>
            <person name="Goodwin L."/>
            <person name="Pitluck S."/>
            <person name="Held B."/>
            <person name="Detter J.C."/>
            <person name="Han C."/>
            <person name="Tapia R."/>
            <person name="Land M."/>
            <person name="Hauser L."/>
            <person name="Kyrpides N."/>
            <person name="Ivanova N."/>
            <person name="Brown P.J.B."/>
            <person name="Brun Y.V."/>
            <person name="Woyke T."/>
        </authorList>
    </citation>
    <scope>NUCLEOTIDE SEQUENCE</scope>
    <source>
        <strain evidence="1">ATCC 51888</strain>
    </source>
</reference>
<dbReference type="Proteomes" id="UP000002033">
    <property type="component" value="Chromosome"/>
</dbReference>
<sequence>MGFFSDFTGASARSDINKANKNANAALDQGYNTSQGYYDQAAGSFDPYVSSGTAGQKMYGDLLGLNGTDARSSAQDIITSDPLWSGKLGEDTNAVLKNLNARGMGASGTAALAGQRVLLQNYNDVLDRYQGMGQTGLSATGQQAGVRTAQGQNAFDYGATKAGNAINFGNAMAGTRNAGLNNVLAVLGTGAKAYGAYNGVK</sequence>
<keyword evidence="3" id="KW-1185">Reference proteome</keyword>
<dbReference type="AlphaFoldDB" id="D8JQ73"/>
<dbReference type="EMBL" id="CP002083">
    <property type="protein sequence ID" value="ADJ23394.1"/>
    <property type="molecule type" value="Genomic_DNA"/>
</dbReference>
<dbReference type="KEGG" id="hdn:Hden_0167"/>
<dbReference type="RefSeq" id="WP_013214213.1">
    <property type="nucleotide sequence ID" value="NC_014313.1"/>
</dbReference>
<dbReference type="EMBL" id="CP002083">
    <property type="protein sequence ID" value="ADJ21994.1"/>
    <property type="molecule type" value="Genomic_DNA"/>
</dbReference>
<evidence type="ECO:0000313" key="3">
    <source>
        <dbReference type="Proteomes" id="UP000002033"/>
    </source>
</evidence>
<dbReference type="KEGG" id="hdn:Hden_1586"/>
<evidence type="ECO:0000313" key="2">
    <source>
        <dbReference type="EMBL" id="ADJ23394.1"/>
    </source>
</evidence>
<gene>
    <name evidence="1" type="ordered locus">Hden_0167</name>
    <name evidence="2" type="ordered locus">Hden_1586</name>
</gene>
<dbReference type="STRING" id="582899.Hden_0167"/>
<dbReference type="HOGENOM" id="CLU_1370590_0_0_5"/>
<evidence type="ECO:0000313" key="1">
    <source>
        <dbReference type="EMBL" id="ADJ21994.1"/>
    </source>
</evidence>
<organism evidence="1 3">
    <name type="scientific">Hyphomicrobium denitrificans (strain ATCC 51888 / DSM 1869 / NCIMB 11706 / TK 0415)</name>
    <dbReference type="NCBI Taxonomy" id="582899"/>
    <lineage>
        <taxon>Bacteria</taxon>
        <taxon>Pseudomonadati</taxon>
        <taxon>Pseudomonadota</taxon>
        <taxon>Alphaproteobacteria</taxon>
        <taxon>Hyphomicrobiales</taxon>
        <taxon>Hyphomicrobiaceae</taxon>
        <taxon>Hyphomicrobium</taxon>
    </lineage>
</organism>
<name>D8JQ73_HYPDA</name>
<accession>D8JQ73</accession>
<proteinExistence type="predicted"/>
<protein>
    <submittedName>
        <fullName evidence="1">Uncharacterized protein</fullName>
    </submittedName>
</protein>
<reference evidence="3" key="2">
    <citation type="journal article" date="2011" name="J. Bacteriol.">
        <title>Genome sequences of eight morphologically diverse alphaproteobacteria.</title>
        <authorList>
            <consortium name="US DOE Joint Genome Institute"/>
            <person name="Brown P.J."/>
            <person name="Kysela D.T."/>
            <person name="Buechlein A."/>
            <person name="Hemmerich C."/>
            <person name="Brun Y.V."/>
        </authorList>
    </citation>
    <scope>NUCLEOTIDE SEQUENCE [LARGE SCALE GENOMIC DNA]</scope>
    <source>
        <strain evidence="3">ATCC 51888 / DSM 1869 / NCIB 11706 / TK 0415</strain>
    </source>
</reference>